<reference evidence="15 16" key="1">
    <citation type="submission" date="2018-01" db="EMBL/GenBank/DDBJ databases">
        <title>Draft genome of the type strain Pseudomonas oceani DSM 100277 isolated from the deep water in Okinawa trough, northwestern Pacific Ocean.</title>
        <authorList>
            <person name="Gomila M."/>
            <person name="Mulet M."/>
            <person name="Garcia-Valdes E."/>
            <person name="Lalucat J."/>
        </authorList>
    </citation>
    <scope>NUCLEOTIDE SEQUENCE [LARGE SCALE GENOMIC DNA]</scope>
    <source>
        <strain evidence="15 16">DSM 100277</strain>
    </source>
</reference>
<keyword evidence="4" id="KW-1003">Cell membrane</keyword>
<keyword evidence="5" id="KW-0349">Heme</keyword>
<keyword evidence="11 13" id="KW-0472">Membrane</keyword>
<dbReference type="AlphaFoldDB" id="A0A2P4ETQ7"/>
<dbReference type="InterPro" id="IPR011577">
    <property type="entry name" value="Cyt_b561_bac/Ni-Hgenase"/>
</dbReference>
<feature type="transmembrane region" description="Helical" evidence="13">
    <location>
        <begin position="55"/>
        <end position="72"/>
    </location>
</feature>
<dbReference type="Gene3D" id="1.20.950.20">
    <property type="entry name" value="Transmembrane di-heme cytochromes, Chain C"/>
    <property type="match status" value="1"/>
</dbReference>
<evidence type="ECO:0000256" key="3">
    <source>
        <dbReference type="ARBA" id="ARBA00022448"/>
    </source>
</evidence>
<keyword evidence="10" id="KW-0408">Iron</keyword>
<evidence type="ECO:0000256" key="13">
    <source>
        <dbReference type="SAM" id="Phobius"/>
    </source>
</evidence>
<comment type="subcellular location">
    <subcellularLocation>
        <location evidence="2">Cell membrane</location>
        <topology evidence="2">Multi-pass membrane protein</topology>
    </subcellularLocation>
</comment>
<dbReference type="PANTHER" id="PTHR30529">
    <property type="entry name" value="CYTOCHROME B561"/>
    <property type="match status" value="1"/>
</dbReference>
<evidence type="ECO:0000256" key="9">
    <source>
        <dbReference type="ARBA" id="ARBA00022989"/>
    </source>
</evidence>
<comment type="caution">
    <text evidence="15">The sequence shown here is derived from an EMBL/GenBank/DDBJ whole genome shotgun (WGS) entry which is preliminary data.</text>
</comment>
<keyword evidence="7" id="KW-0479">Metal-binding</keyword>
<keyword evidence="9 13" id="KW-1133">Transmembrane helix</keyword>
<evidence type="ECO:0000256" key="5">
    <source>
        <dbReference type="ARBA" id="ARBA00022617"/>
    </source>
</evidence>
<dbReference type="Pfam" id="PF01292">
    <property type="entry name" value="Ni_hydr_CYTB"/>
    <property type="match status" value="1"/>
</dbReference>
<dbReference type="InterPro" id="IPR052168">
    <property type="entry name" value="Cytochrome_b561_oxidase"/>
</dbReference>
<comment type="similarity">
    <text evidence="12">Belongs to the cytochrome b561 family.</text>
</comment>
<evidence type="ECO:0000256" key="12">
    <source>
        <dbReference type="ARBA" id="ARBA00037975"/>
    </source>
</evidence>
<evidence type="ECO:0000256" key="11">
    <source>
        <dbReference type="ARBA" id="ARBA00023136"/>
    </source>
</evidence>
<evidence type="ECO:0000256" key="2">
    <source>
        <dbReference type="ARBA" id="ARBA00004651"/>
    </source>
</evidence>
<evidence type="ECO:0000256" key="4">
    <source>
        <dbReference type="ARBA" id="ARBA00022475"/>
    </source>
</evidence>
<keyword evidence="3" id="KW-0813">Transport</keyword>
<dbReference type="PANTHER" id="PTHR30529:SF1">
    <property type="entry name" value="CYTOCHROME B561 HOMOLOG 2"/>
    <property type="match status" value="1"/>
</dbReference>
<feature type="transmembrane region" description="Helical" evidence="13">
    <location>
        <begin position="144"/>
        <end position="164"/>
    </location>
</feature>
<keyword evidence="6 13" id="KW-0812">Transmembrane</keyword>
<keyword evidence="16" id="KW-1185">Reference proteome</keyword>
<dbReference type="GO" id="GO:0046872">
    <property type="term" value="F:metal ion binding"/>
    <property type="evidence" value="ECO:0007669"/>
    <property type="project" value="UniProtKB-KW"/>
</dbReference>
<name>A0A2P4ETQ7_9GAMM</name>
<dbReference type="GO" id="GO:0005886">
    <property type="term" value="C:plasma membrane"/>
    <property type="evidence" value="ECO:0007669"/>
    <property type="project" value="UniProtKB-SubCell"/>
</dbReference>
<evidence type="ECO:0000256" key="10">
    <source>
        <dbReference type="ARBA" id="ARBA00023004"/>
    </source>
</evidence>
<dbReference type="GO" id="GO:0022904">
    <property type="term" value="P:respiratory electron transport chain"/>
    <property type="evidence" value="ECO:0007669"/>
    <property type="project" value="InterPro"/>
</dbReference>
<evidence type="ECO:0000259" key="14">
    <source>
        <dbReference type="Pfam" id="PF01292"/>
    </source>
</evidence>
<comment type="cofactor">
    <cofactor evidence="1">
        <name>heme b</name>
        <dbReference type="ChEBI" id="CHEBI:60344"/>
    </cofactor>
</comment>
<protein>
    <submittedName>
        <fullName evidence="15">Cytochrome B</fullName>
    </submittedName>
</protein>
<dbReference type="GO" id="GO:0009055">
    <property type="term" value="F:electron transfer activity"/>
    <property type="evidence" value="ECO:0007669"/>
    <property type="project" value="InterPro"/>
</dbReference>
<gene>
    <name evidence="15" type="ORF">C1949_11990</name>
</gene>
<evidence type="ECO:0000256" key="6">
    <source>
        <dbReference type="ARBA" id="ARBA00022692"/>
    </source>
</evidence>
<feature type="transmembrane region" description="Helical" evidence="13">
    <location>
        <begin position="12"/>
        <end position="35"/>
    </location>
</feature>
<organism evidence="15 16">
    <name type="scientific">Halopseudomonas oceani</name>
    <dbReference type="NCBI Taxonomy" id="1708783"/>
    <lineage>
        <taxon>Bacteria</taxon>
        <taxon>Pseudomonadati</taxon>
        <taxon>Pseudomonadota</taxon>
        <taxon>Gammaproteobacteria</taxon>
        <taxon>Pseudomonadales</taxon>
        <taxon>Pseudomonadaceae</taxon>
        <taxon>Halopseudomonas</taxon>
    </lineage>
</organism>
<dbReference type="GO" id="GO:0020037">
    <property type="term" value="F:heme binding"/>
    <property type="evidence" value="ECO:0007669"/>
    <property type="project" value="TreeGrafter"/>
</dbReference>
<evidence type="ECO:0000256" key="7">
    <source>
        <dbReference type="ARBA" id="ARBA00022723"/>
    </source>
</evidence>
<evidence type="ECO:0000313" key="16">
    <source>
        <dbReference type="Proteomes" id="UP000243451"/>
    </source>
</evidence>
<proteinExistence type="inferred from homology"/>
<dbReference type="OrthoDB" id="9793784at2"/>
<evidence type="ECO:0000313" key="15">
    <source>
        <dbReference type="EMBL" id="POB02644.1"/>
    </source>
</evidence>
<sequence length="191" mass="21214">MQWRNSKDRFGWLATSLHWVMAVMVVGLAAVGLWMTSLNYYSPWYTSAPFWHKSIGLVFAALLLVRLLWRWLSPAPAALPTHSRVERMAAGTAQWLMYAAMLIIVISGYLISTAKGSGVSLFGWFEVPALISGLPEQADRAGAVHYWLALGLLGLAGLHALGALKHHLIDKDNTLRRMLGMRLRNSTENGK</sequence>
<accession>A0A2P4ETQ7</accession>
<dbReference type="EMBL" id="PPSK01000011">
    <property type="protein sequence ID" value="POB02644.1"/>
    <property type="molecule type" value="Genomic_DNA"/>
</dbReference>
<dbReference type="SUPFAM" id="SSF81342">
    <property type="entry name" value="Transmembrane di-heme cytochromes"/>
    <property type="match status" value="1"/>
</dbReference>
<feature type="transmembrane region" description="Helical" evidence="13">
    <location>
        <begin position="93"/>
        <end position="111"/>
    </location>
</feature>
<dbReference type="InterPro" id="IPR016174">
    <property type="entry name" value="Di-haem_cyt_TM"/>
</dbReference>
<dbReference type="Proteomes" id="UP000243451">
    <property type="component" value="Unassembled WGS sequence"/>
</dbReference>
<dbReference type="RefSeq" id="WP_104738838.1">
    <property type="nucleotide sequence ID" value="NZ_BMHR01000011.1"/>
</dbReference>
<feature type="domain" description="Cytochrome b561 bacterial/Ni-hydrogenase" evidence="14">
    <location>
        <begin position="9"/>
        <end position="180"/>
    </location>
</feature>
<evidence type="ECO:0000256" key="1">
    <source>
        <dbReference type="ARBA" id="ARBA00001970"/>
    </source>
</evidence>
<evidence type="ECO:0000256" key="8">
    <source>
        <dbReference type="ARBA" id="ARBA00022982"/>
    </source>
</evidence>
<keyword evidence="8" id="KW-0249">Electron transport</keyword>